<sequence>MNLFALLDQAAARHGDRGAVYHGEDQVHSWVSLRERVLRLAGSFGEFGPGARIAVASQNTPEIIELMFAIWAAECVFVPVNYKLHPREMEQILDDSGAARVFASPTIGAQLRPVTAVPIEVIGAEEYQSRCAATPLAPPRRTDPASLAWLFYTSGTTGRSKGAMLSHRNLMAMTVSHLADFDSPDQNCSLVHGAPMSHGSGLYVPPYVSRGARQVVPASGTFDPDEFLDLCDRHPGCSAFLAPTMVARLVQTGRACPANLNTIVYGGGPMYVDSLKKAMAAFGPVFVQLYGQGEAPMTITGLRRADHLAGEGWAPDEVLGSVGYARSGVEVAVWGADGTPAGIDEIGEIVCRGDVVMSGYWNNPSATEATLCDGWLRTGDMGSFDAGGFLTLRDRSKDVVISGGSNIYPREVEEVLLEHPGVFEAGVVGAPDDEWGEVVVAFVVGEVSAVDLDAHLLERIARFKRPKRYEFLDELPKNSYGKVLKRELRDRLRGPAARPKPTETGGRPS</sequence>
<dbReference type="eggNOG" id="COG0318">
    <property type="taxonomic scope" value="Bacteria"/>
</dbReference>
<dbReference type="EMBL" id="ALQA01000027">
    <property type="protein sequence ID" value="EJZ08871.1"/>
    <property type="molecule type" value="Genomic_DNA"/>
</dbReference>
<dbReference type="Gene3D" id="3.30.300.30">
    <property type="match status" value="1"/>
</dbReference>
<evidence type="ECO:0000259" key="3">
    <source>
        <dbReference type="Pfam" id="PF13193"/>
    </source>
</evidence>
<organism evidence="4 5">
    <name type="scientific">Mycolicibacterium vaccae ATCC 25954</name>
    <dbReference type="NCBI Taxonomy" id="1194972"/>
    <lineage>
        <taxon>Bacteria</taxon>
        <taxon>Bacillati</taxon>
        <taxon>Actinomycetota</taxon>
        <taxon>Actinomycetes</taxon>
        <taxon>Mycobacteriales</taxon>
        <taxon>Mycobacteriaceae</taxon>
        <taxon>Mycolicibacterium</taxon>
    </lineage>
</organism>
<dbReference type="Pfam" id="PF00501">
    <property type="entry name" value="AMP-binding"/>
    <property type="match status" value="1"/>
</dbReference>
<dbReference type="HOGENOM" id="CLU_000022_59_7_11"/>
<evidence type="ECO:0000256" key="1">
    <source>
        <dbReference type="SAM" id="MobiDB-lite"/>
    </source>
</evidence>
<keyword evidence="4" id="KW-0436">Ligase</keyword>
<gene>
    <name evidence="4" type="ORF">MVAC_14183</name>
</gene>
<dbReference type="Pfam" id="PF13193">
    <property type="entry name" value="AMP-binding_C"/>
    <property type="match status" value="1"/>
</dbReference>
<evidence type="ECO:0000259" key="2">
    <source>
        <dbReference type="Pfam" id="PF00501"/>
    </source>
</evidence>
<feature type="domain" description="AMP-dependent synthetase/ligase" evidence="2">
    <location>
        <begin position="8"/>
        <end position="361"/>
    </location>
</feature>
<accession>K0UPX3</accession>
<evidence type="ECO:0000313" key="4">
    <source>
        <dbReference type="EMBL" id="EJZ08871.1"/>
    </source>
</evidence>
<dbReference type="SUPFAM" id="SSF56801">
    <property type="entry name" value="Acetyl-CoA synthetase-like"/>
    <property type="match status" value="1"/>
</dbReference>
<dbReference type="AlphaFoldDB" id="K0UPX3"/>
<dbReference type="Gene3D" id="3.40.50.12780">
    <property type="entry name" value="N-terminal domain of ligase-like"/>
    <property type="match status" value="1"/>
</dbReference>
<feature type="domain" description="AMP-binding enzyme C-terminal" evidence="3">
    <location>
        <begin position="411"/>
        <end position="482"/>
    </location>
</feature>
<protein>
    <submittedName>
        <fullName evidence="4">AMP-dependent synthetase and ligase</fullName>
    </submittedName>
</protein>
<dbReference type="InterPro" id="IPR025110">
    <property type="entry name" value="AMP-bd_C"/>
</dbReference>
<dbReference type="InterPro" id="IPR000873">
    <property type="entry name" value="AMP-dep_synth/lig_dom"/>
</dbReference>
<name>K0UPX3_MYCVA</name>
<comment type="caution">
    <text evidence="4">The sequence shown here is derived from an EMBL/GenBank/DDBJ whole genome shotgun (WGS) entry which is preliminary data.</text>
</comment>
<dbReference type="InterPro" id="IPR050237">
    <property type="entry name" value="ATP-dep_AMP-bd_enzyme"/>
</dbReference>
<dbReference type="PANTHER" id="PTHR43767">
    <property type="entry name" value="LONG-CHAIN-FATTY-ACID--COA LIGASE"/>
    <property type="match status" value="1"/>
</dbReference>
<dbReference type="RefSeq" id="WP_003930216.1">
    <property type="nucleotide sequence ID" value="NZ_JH814689.1"/>
</dbReference>
<dbReference type="PROSITE" id="PS00455">
    <property type="entry name" value="AMP_BINDING"/>
    <property type="match status" value="1"/>
</dbReference>
<dbReference type="InterPro" id="IPR020845">
    <property type="entry name" value="AMP-binding_CS"/>
</dbReference>
<dbReference type="GO" id="GO:0016877">
    <property type="term" value="F:ligase activity, forming carbon-sulfur bonds"/>
    <property type="evidence" value="ECO:0007669"/>
    <property type="project" value="UniProtKB-ARBA"/>
</dbReference>
<keyword evidence="5" id="KW-1185">Reference proteome</keyword>
<dbReference type="InterPro" id="IPR042099">
    <property type="entry name" value="ANL_N_sf"/>
</dbReference>
<proteinExistence type="predicted"/>
<feature type="region of interest" description="Disordered" evidence="1">
    <location>
        <begin position="488"/>
        <end position="509"/>
    </location>
</feature>
<reference evidence="4 5" key="1">
    <citation type="journal article" date="2012" name="J. Bacteriol.">
        <title>Complete Genome Sequence of Mycobacterium vaccae Type Strain ATCC 25954.</title>
        <authorList>
            <person name="Ho Y.S."/>
            <person name="Adroub S.A."/>
            <person name="Abadi M."/>
            <person name="Al Alwan B."/>
            <person name="Alkhateeb R."/>
            <person name="Gao G."/>
            <person name="Ragab A."/>
            <person name="Ali S."/>
            <person name="van Soolingen D."/>
            <person name="Bitter W."/>
            <person name="Pain A."/>
            <person name="Abdallah A.M."/>
        </authorList>
    </citation>
    <scope>NUCLEOTIDE SEQUENCE [LARGE SCALE GENOMIC DNA]</scope>
    <source>
        <strain evidence="4 5">ATCC 25954</strain>
    </source>
</reference>
<dbReference type="InterPro" id="IPR045851">
    <property type="entry name" value="AMP-bd_C_sf"/>
</dbReference>
<dbReference type="PATRIC" id="fig|1194972.3.peg.2831"/>
<dbReference type="PANTHER" id="PTHR43767:SF7">
    <property type="entry name" value="MEDIUM_LONG-CHAIN-FATTY-ACID--COA LIGASE FADD8"/>
    <property type="match status" value="1"/>
</dbReference>
<dbReference type="Proteomes" id="UP000006072">
    <property type="component" value="Unassembled WGS sequence"/>
</dbReference>
<evidence type="ECO:0000313" key="5">
    <source>
        <dbReference type="Proteomes" id="UP000006072"/>
    </source>
</evidence>